<dbReference type="PANTHER" id="PTHR43135:SF3">
    <property type="entry name" value="ALPHA-D-RIBOSE 1-METHYLPHOSPHONATE 5-TRIPHOSPHATE DIPHOSPHATASE"/>
    <property type="match status" value="1"/>
</dbReference>
<dbReference type="InterPro" id="IPR051781">
    <property type="entry name" value="Metallo-dep_Hydrolase"/>
</dbReference>
<reference evidence="2 3" key="1">
    <citation type="submission" date="2019-01" db="EMBL/GenBank/DDBJ databases">
        <authorList>
            <person name="Chen W.-M."/>
        </authorList>
    </citation>
    <scope>NUCLEOTIDE SEQUENCE [LARGE SCALE GENOMIC DNA]</scope>
    <source>
        <strain evidence="2 3">CCP-7</strain>
    </source>
</reference>
<name>A0A437LZZ1_9SPHN</name>
<dbReference type="SUPFAM" id="SSF51338">
    <property type="entry name" value="Composite domain of metallo-dependent hydrolases"/>
    <property type="match status" value="1"/>
</dbReference>
<sequence length="454" mass="48141">MTSDGKGVRAMRWWQGLMMAGAAMVATGEVAAKDLLISNVTLIDGTGAAPLPGASVLVSGDRIALIAPGTIQAPAGAMKIDGTGKYLLPGLIDSHIHLVGGRMPKEGGGTYVDKPLAIRTLQGFLNAGVTSVYDSGNNADFIFEMRADERAGKFPSPRIFAAGAVITAPGGYGDSVFGLTVSDVKTDRAKLQAQFDRKPDLQKILFDELGNYGTATAPVFSEETFAGIIKMANSNGIPTTVHAASESESAESIDAGIDGFAHPVRSVITDGFAKRVAAKRIPVSTTMAVFYHIATIADHPEFLETPLFKASVDPAELQKQRTTERQRYINSGMAAQFKIQNPYSAKTIKKLFDNGVILTAGTDRTWGASLHMELDLLAKAGIPLLPLTRIATLNGAIYLHKEKDLGSIERGKLADLLLLNADPTKDVAAYGAIAAVFKNGEPIEIKPLDTMTAK</sequence>
<dbReference type="EMBL" id="SACN01000002">
    <property type="protein sequence ID" value="RVT90977.1"/>
    <property type="molecule type" value="Genomic_DNA"/>
</dbReference>
<dbReference type="PANTHER" id="PTHR43135">
    <property type="entry name" value="ALPHA-D-RIBOSE 1-METHYLPHOSPHONATE 5-TRIPHOSPHATE DIPHOSPHATASE"/>
    <property type="match status" value="1"/>
</dbReference>
<gene>
    <name evidence="2" type="ORF">EOD43_15705</name>
</gene>
<evidence type="ECO:0000313" key="3">
    <source>
        <dbReference type="Proteomes" id="UP000282971"/>
    </source>
</evidence>
<evidence type="ECO:0000259" key="1">
    <source>
        <dbReference type="Pfam" id="PF01979"/>
    </source>
</evidence>
<dbReference type="OrthoDB" id="9782972at2"/>
<dbReference type="Proteomes" id="UP000282971">
    <property type="component" value="Unassembled WGS sequence"/>
</dbReference>
<keyword evidence="3" id="KW-1185">Reference proteome</keyword>
<dbReference type="Gene3D" id="3.20.20.140">
    <property type="entry name" value="Metal-dependent hydrolases"/>
    <property type="match status" value="1"/>
</dbReference>
<organism evidence="2 3">
    <name type="scientific">Sphingomonas crocodyli</name>
    <dbReference type="NCBI Taxonomy" id="1979270"/>
    <lineage>
        <taxon>Bacteria</taxon>
        <taxon>Pseudomonadati</taxon>
        <taxon>Pseudomonadota</taxon>
        <taxon>Alphaproteobacteria</taxon>
        <taxon>Sphingomonadales</taxon>
        <taxon>Sphingomonadaceae</taxon>
        <taxon>Sphingomonas</taxon>
    </lineage>
</organism>
<evidence type="ECO:0000313" key="2">
    <source>
        <dbReference type="EMBL" id="RVT90977.1"/>
    </source>
</evidence>
<dbReference type="InterPro" id="IPR006680">
    <property type="entry name" value="Amidohydro-rel"/>
</dbReference>
<dbReference type="InterPro" id="IPR032466">
    <property type="entry name" value="Metal_Hydrolase"/>
</dbReference>
<proteinExistence type="predicted"/>
<accession>A0A437LZZ1</accession>
<dbReference type="Pfam" id="PF01979">
    <property type="entry name" value="Amidohydro_1"/>
    <property type="match status" value="1"/>
</dbReference>
<dbReference type="Gene3D" id="2.30.40.10">
    <property type="entry name" value="Urease, subunit C, domain 1"/>
    <property type="match status" value="1"/>
</dbReference>
<dbReference type="SUPFAM" id="SSF51556">
    <property type="entry name" value="Metallo-dependent hydrolases"/>
    <property type="match status" value="1"/>
</dbReference>
<dbReference type="GO" id="GO:0016810">
    <property type="term" value="F:hydrolase activity, acting on carbon-nitrogen (but not peptide) bonds"/>
    <property type="evidence" value="ECO:0007669"/>
    <property type="project" value="InterPro"/>
</dbReference>
<feature type="domain" description="Amidohydrolase-related" evidence="1">
    <location>
        <begin position="86"/>
        <end position="441"/>
    </location>
</feature>
<protein>
    <recommendedName>
        <fullName evidence="1">Amidohydrolase-related domain-containing protein</fullName>
    </recommendedName>
</protein>
<comment type="caution">
    <text evidence="2">The sequence shown here is derived from an EMBL/GenBank/DDBJ whole genome shotgun (WGS) entry which is preliminary data.</text>
</comment>
<dbReference type="InterPro" id="IPR011059">
    <property type="entry name" value="Metal-dep_hydrolase_composite"/>
</dbReference>
<dbReference type="AlphaFoldDB" id="A0A437LZZ1"/>